<evidence type="ECO:0008006" key="4">
    <source>
        <dbReference type="Google" id="ProtNLM"/>
    </source>
</evidence>
<dbReference type="EMBL" id="ML145115">
    <property type="protein sequence ID" value="TBU59349.1"/>
    <property type="molecule type" value="Genomic_DNA"/>
</dbReference>
<protein>
    <recommendedName>
        <fullName evidence="4">Secreted protein</fullName>
    </recommendedName>
</protein>
<feature type="chain" id="PRO_5020345774" description="Secreted protein" evidence="1">
    <location>
        <begin position="22"/>
        <end position="71"/>
    </location>
</feature>
<sequence length="71" mass="7911">MVFVCACTVLAGVCILATVSSRPSLGCVGDGARPYRVSFAQLFRVLRICPCIPVFVQEYIPDEMRMWLLKL</sequence>
<accession>A0A4Q9PXN3</accession>
<keyword evidence="3" id="KW-1185">Reference proteome</keyword>
<reference evidence="2 3" key="1">
    <citation type="submission" date="2019-01" db="EMBL/GenBank/DDBJ databases">
        <title>Draft genome sequences of three monokaryotic isolates of the white-rot basidiomycete fungus Dichomitus squalens.</title>
        <authorList>
            <consortium name="DOE Joint Genome Institute"/>
            <person name="Lopez S.C."/>
            <person name="Andreopoulos B."/>
            <person name="Pangilinan J."/>
            <person name="Lipzen A."/>
            <person name="Riley R."/>
            <person name="Ahrendt S."/>
            <person name="Ng V."/>
            <person name="Barry K."/>
            <person name="Daum C."/>
            <person name="Grigoriev I.V."/>
            <person name="Hilden K.S."/>
            <person name="Makela M.R."/>
            <person name="de Vries R.P."/>
        </authorList>
    </citation>
    <scope>NUCLEOTIDE SEQUENCE [LARGE SCALE GENOMIC DNA]</scope>
    <source>
        <strain evidence="2 3">CBS 464.89</strain>
    </source>
</reference>
<gene>
    <name evidence="2" type="ORF">BD310DRAFT_925372</name>
</gene>
<keyword evidence="1" id="KW-0732">Signal</keyword>
<dbReference type="AlphaFoldDB" id="A0A4Q9PXN3"/>
<dbReference type="Proteomes" id="UP000292082">
    <property type="component" value="Unassembled WGS sequence"/>
</dbReference>
<organism evidence="2 3">
    <name type="scientific">Dichomitus squalens</name>
    <dbReference type="NCBI Taxonomy" id="114155"/>
    <lineage>
        <taxon>Eukaryota</taxon>
        <taxon>Fungi</taxon>
        <taxon>Dikarya</taxon>
        <taxon>Basidiomycota</taxon>
        <taxon>Agaricomycotina</taxon>
        <taxon>Agaricomycetes</taxon>
        <taxon>Polyporales</taxon>
        <taxon>Polyporaceae</taxon>
        <taxon>Dichomitus</taxon>
    </lineage>
</organism>
<feature type="signal peptide" evidence="1">
    <location>
        <begin position="1"/>
        <end position="21"/>
    </location>
</feature>
<evidence type="ECO:0000313" key="2">
    <source>
        <dbReference type="EMBL" id="TBU59349.1"/>
    </source>
</evidence>
<proteinExistence type="predicted"/>
<evidence type="ECO:0000256" key="1">
    <source>
        <dbReference type="SAM" id="SignalP"/>
    </source>
</evidence>
<evidence type="ECO:0000313" key="3">
    <source>
        <dbReference type="Proteomes" id="UP000292082"/>
    </source>
</evidence>
<name>A0A4Q9PXN3_9APHY</name>